<proteinExistence type="predicted"/>
<evidence type="ECO:0000313" key="1">
    <source>
        <dbReference type="EMBL" id="RKH49589.1"/>
    </source>
</evidence>
<gene>
    <name evidence="1" type="ORF">D7V93_31730</name>
</gene>
<sequence length="63" mass="6515">PSPLGGLPPAWKLDAAVLVRLGAEIPVGEKTSYAVSLGADFRSRATDAEVMPTLSMGVVSTLF</sequence>
<comment type="caution">
    <text evidence="1">The sequence shown here is derived from an EMBL/GenBank/DDBJ whole genome shotgun (WGS) entry which is preliminary data.</text>
</comment>
<evidence type="ECO:0008006" key="3">
    <source>
        <dbReference type="Google" id="ProtNLM"/>
    </source>
</evidence>
<dbReference type="AlphaFoldDB" id="A0A3A8P1C1"/>
<name>A0A3A8P1C1_9BACT</name>
<dbReference type="EMBL" id="RAWB01000455">
    <property type="protein sequence ID" value="RKH49589.1"/>
    <property type="molecule type" value="Genomic_DNA"/>
</dbReference>
<accession>A0A3A8P1C1</accession>
<reference evidence="2" key="1">
    <citation type="submission" date="2018-09" db="EMBL/GenBank/DDBJ databases">
        <authorList>
            <person name="Livingstone P.G."/>
            <person name="Whitworth D.E."/>
        </authorList>
    </citation>
    <scope>NUCLEOTIDE SEQUENCE [LARGE SCALE GENOMIC DNA]</scope>
    <source>
        <strain evidence="2">CA051B</strain>
    </source>
</reference>
<organism evidence="1 2">
    <name type="scientific">Corallococcus llansteffanensis</name>
    <dbReference type="NCBI Taxonomy" id="2316731"/>
    <lineage>
        <taxon>Bacteria</taxon>
        <taxon>Pseudomonadati</taxon>
        <taxon>Myxococcota</taxon>
        <taxon>Myxococcia</taxon>
        <taxon>Myxococcales</taxon>
        <taxon>Cystobacterineae</taxon>
        <taxon>Myxococcaceae</taxon>
        <taxon>Corallococcus</taxon>
    </lineage>
</organism>
<dbReference type="Proteomes" id="UP000272888">
    <property type="component" value="Unassembled WGS sequence"/>
</dbReference>
<protein>
    <recommendedName>
        <fullName evidence="3">MipA/OmpV family protein</fullName>
    </recommendedName>
</protein>
<feature type="non-terminal residue" evidence="1">
    <location>
        <position position="1"/>
    </location>
</feature>
<evidence type="ECO:0000313" key="2">
    <source>
        <dbReference type="Proteomes" id="UP000272888"/>
    </source>
</evidence>
<keyword evidence="2" id="KW-1185">Reference proteome</keyword>